<comment type="function">
    <text evidence="3">Component of the endosomal sorting complex required for transport II (ESCRT-II), which is required for multivesicular body (MVB) formation and sorting of endosomal cargo proteins into MVBs.</text>
</comment>
<protein>
    <recommendedName>
        <fullName evidence="2 3">Vacuolar-sorting protein SNF8</fullName>
    </recommendedName>
</protein>
<dbReference type="Pfam" id="PF04157">
    <property type="entry name" value="EAP30"/>
    <property type="match status" value="1"/>
</dbReference>
<dbReference type="OrthoDB" id="283883at2759"/>
<dbReference type="InterPro" id="IPR036390">
    <property type="entry name" value="WH_DNA-bd_sf"/>
</dbReference>
<dbReference type="GO" id="GO:0043328">
    <property type="term" value="P:protein transport to vacuole involved in ubiquitin-dependent protein catabolic process via the multivesicular body sorting pathway"/>
    <property type="evidence" value="ECO:0007669"/>
    <property type="project" value="TreeGrafter"/>
</dbReference>
<keyword evidence="4" id="KW-0175">Coiled coil</keyword>
<organism evidence="5 6">
    <name type="scientific">Blomia tropicalis</name>
    <name type="common">Mite</name>
    <dbReference type="NCBI Taxonomy" id="40697"/>
    <lineage>
        <taxon>Eukaryota</taxon>
        <taxon>Metazoa</taxon>
        <taxon>Ecdysozoa</taxon>
        <taxon>Arthropoda</taxon>
        <taxon>Chelicerata</taxon>
        <taxon>Arachnida</taxon>
        <taxon>Acari</taxon>
        <taxon>Acariformes</taxon>
        <taxon>Sarcoptiformes</taxon>
        <taxon>Astigmata</taxon>
        <taxon>Glycyphagoidea</taxon>
        <taxon>Echimyopodidae</taxon>
        <taxon>Blomia</taxon>
    </lineage>
</organism>
<dbReference type="InterPro" id="IPR040608">
    <property type="entry name" value="Snf8/Vps36"/>
</dbReference>
<dbReference type="AlphaFoldDB" id="A0A9Q0MCH0"/>
<dbReference type="Proteomes" id="UP001142055">
    <property type="component" value="Chromosome 1"/>
</dbReference>
<sequence length="248" mass="28432">MRRRGLGVGAIHRQQQTEAKYKEKSAEIAKEQLTKLSQQMEVFREKLQEFAIKHKKDIRKDPNFRRAFQTMCANVGVDPLHSSSNFWTKMLGVGDIYYELAVQVIEICIALNHQTGGVMPIDELYSRLIRSRKASSKSEADIAIDDIVRAIEKISALGSGIQVIKCKDTYLVYSLSREVDLDQNEVIKLAQEYDGRITAIQLIDKLKWSINKSEKVLNNLTMEGIVWVDVPKPEADKIYWFPGLFKRI</sequence>
<comment type="similarity">
    <text evidence="1 3">Belongs to the SNF8 family.</text>
</comment>
<reference evidence="5" key="1">
    <citation type="submission" date="2022-12" db="EMBL/GenBank/DDBJ databases">
        <title>Genome assemblies of Blomia tropicalis.</title>
        <authorList>
            <person name="Cui Y."/>
        </authorList>
    </citation>
    <scope>NUCLEOTIDE SEQUENCE</scope>
    <source>
        <tissue evidence="5">Adult mites</tissue>
    </source>
</reference>
<keyword evidence="3" id="KW-0813">Transport</keyword>
<gene>
    <name evidence="5" type="ORF">RDWZM_001881</name>
</gene>
<evidence type="ECO:0000313" key="5">
    <source>
        <dbReference type="EMBL" id="KAJ6223336.1"/>
    </source>
</evidence>
<comment type="subunit">
    <text evidence="3">Component of the endosomal sorting complex required for transport II (ESCRT-II).</text>
</comment>
<evidence type="ECO:0000256" key="3">
    <source>
        <dbReference type="PIRNR" id="PIRNR017215"/>
    </source>
</evidence>
<dbReference type="PANTHER" id="PTHR12806">
    <property type="entry name" value="EAP30 SUBUNIT OF ELL COMPLEX"/>
    <property type="match status" value="1"/>
</dbReference>
<dbReference type="SUPFAM" id="SSF46785">
    <property type="entry name" value="Winged helix' DNA-binding domain"/>
    <property type="match status" value="2"/>
</dbReference>
<evidence type="ECO:0000256" key="1">
    <source>
        <dbReference type="ARBA" id="ARBA00009834"/>
    </source>
</evidence>
<keyword evidence="3" id="KW-0653">Protein transport</keyword>
<dbReference type="Gene3D" id="6.10.140.180">
    <property type="match status" value="1"/>
</dbReference>
<feature type="coiled-coil region" evidence="4">
    <location>
        <begin position="26"/>
        <end position="53"/>
    </location>
</feature>
<dbReference type="InterPro" id="IPR016689">
    <property type="entry name" value="ESCRT-2_cplx_Snf8"/>
</dbReference>
<evidence type="ECO:0000313" key="6">
    <source>
        <dbReference type="Proteomes" id="UP001142055"/>
    </source>
</evidence>
<dbReference type="InterPro" id="IPR036388">
    <property type="entry name" value="WH-like_DNA-bd_sf"/>
</dbReference>
<dbReference type="PIRSF" id="PIRSF017215">
    <property type="entry name" value="ESCRT2_Vps22"/>
    <property type="match status" value="1"/>
</dbReference>
<proteinExistence type="inferred from homology"/>
<evidence type="ECO:0000256" key="2">
    <source>
        <dbReference type="ARBA" id="ARBA00017052"/>
    </source>
</evidence>
<dbReference type="OMA" id="QIVEVCM"/>
<keyword evidence="6" id="KW-1185">Reference proteome</keyword>
<evidence type="ECO:0000256" key="4">
    <source>
        <dbReference type="SAM" id="Coils"/>
    </source>
</evidence>
<dbReference type="PANTHER" id="PTHR12806:SF0">
    <property type="entry name" value="VACUOLAR-SORTING PROTEIN SNF8"/>
    <property type="match status" value="1"/>
</dbReference>
<comment type="caution">
    <text evidence="5">The sequence shown here is derived from an EMBL/GenBank/DDBJ whole genome shotgun (WGS) entry which is preliminary data.</text>
</comment>
<dbReference type="GO" id="GO:0000814">
    <property type="term" value="C:ESCRT II complex"/>
    <property type="evidence" value="ECO:0007669"/>
    <property type="project" value="UniProtKB-UniRule"/>
</dbReference>
<accession>A0A9Q0MCH0</accession>
<name>A0A9Q0MCH0_BLOTA</name>
<dbReference type="Gene3D" id="1.10.10.10">
    <property type="entry name" value="Winged helix-like DNA-binding domain superfamily/Winged helix DNA-binding domain"/>
    <property type="match status" value="2"/>
</dbReference>
<dbReference type="EMBL" id="JAPWDV010000001">
    <property type="protein sequence ID" value="KAJ6223336.1"/>
    <property type="molecule type" value="Genomic_DNA"/>
</dbReference>